<gene>
    <name evidence="3" type="primary">20201968</name>
    <name evidence="2" type="ORF">HELRODRAFT_167539</name>
</gene>
<evidence type="ECO:0000259" key="1">
    <source>
        <dbReference type="Pfam" id="PF13324"/>
    </source>
</evidence>
<dbReference type="EnsemblMetazoa" id="HelroT167539">
    <property type="protein sequence ID" value="HelroP167539"/>
    <property type="gene ID" value="HelroG167539"/>
</dbReference>
<reference evidence="2 4" key="2">
    <citation type="journal article" date="2013" name="Nature">
        <title>Insights into bilaterian evolution from three spiralian genomes.</title>
        <authorList>
            <person name="Simakov O."/>
            <person name="Marletaz F."/>
            <person name="Cho S.J."/>
            <person name="Edsinger-Gonzales E."/>
            <person name="Havlak P."/>
            <person name="Hellsten U."/>
            <person name="Kuo D.H."/>
            <person name="Larsson T."/>
            <person name="Lv J."/>
            <person name="Arendt D."/>
            <person name="Savage R."/>
            <person name="Osoegawa K."/>
            <person name="de Jong P."/>
            <person name="Grimwood J."/>
            <person name="Chapman J.A."/>
            <person name="Shapiro H."/>
            <person name="Aerts A."/>
            <person name="Otillar R.P."/>
            <person name="Terry A.Y."/>
            <person name="Boore J.L."/>
            <person name="Grigoriev I.V."/>
            <person name="Lindberg D.R."/>
            <person name="Seaver E.C."/>
            <person name="Weisblat D.A."/>
            <person name="Putnam N.H."/>
            <person name="Rokhsar D.S."/>
        </authorList>
    </citation>
    <scope>NUCLEOTIDE SEQUENCE</scope>
</reference>
<reference evidence="3" key="3">
    <citation type="submission" date="2015-06" db="UniProtKB">
        <authorList>
            <consortium name="EnsemblMetazoa"/>
        </authorList>
    </citation>
    <scope>IDENTIFICATION</scope>
</reference>
<dbReference type="Pfam" id="PF13324">
    <property type="entry name" value="GCIP_N"/>
    <property type="match status" value="1"/>
</dbReference>
<name>T1EZG8_HELRO</name>
<dbReference type="PANTHER" id="PTHR15492">
    <property type="entry name" value="CYCLIN D1-BINDING PROTEIN 1"/>
    <property type="match status" value="1"/>
</dbReference>
<dbReference type="HOGENOM" id="CLU_568951_0_0_1"/>
<dbReference type="RefSeq" id="XP_009011289.1">
    <property type="nucleotide sequence ID" value="XM_009013041.1"/>
</dbReference>
<dbReference type="GeneID" id="20201968"/>
<organism evidence="3 4">
    <name type="scientific">Helobdella robusta</name>
    <name type="common">Californian leech</name>
    <dbReference type="NCBI Taxonomy" id="6412"/>
    <lineage>
        <taxon>Eukaryota</taxon>
        <taxon>Metazoa</taxon>
        <taxon>Spiralia</taxon>
        <taxon>Lophotrochozoa</taxon>
        <taxon>Annelida</taxon>
        <taxon>Clitellata</taxon>
        <taxon>Hirudinea</taxon>
        <taxon>Rhynchobdellida</taxon>
        <taxon>Glossiphoniidae</taxon>
        <taxon>Helobdella</taxon>
    </lineage>
</organism>
<dbReference type="EMBL" id="AMQM01002805">
    <property type="status" value="NOT_ANNOTATED_CDS"/>
    <property type="molecule type" value="Genomic_DNA"/>
</dbReference>
<dbReference type="EMBL" id="KB095858">
    <property type="protein sequence ID" value="ESO11020.1"/>
    <property type="molecule type" value="Genomic_DNA"/>
</dbReference>
<dbReference type="Gene3D" id="1.20.1410.10">
    <property type="entry name" value="I/LWEQ domain"/>
    <property type="match status" value="2"/>
</dbReference>
<dbReference type="Gene3D" id="1.20.1420.10">
    <property type="entry name" value="Talin, central domain"/>
    <property type="match status" value="1"/>
</dbReference>
<evidence type="ECO:0000313" key="2">
    <source>
        <dbReference type="EMBL" id="ESO11020.1"/>
    </source>
</evidence>
<dbReference type="CTD" id="20201968"/>
<dbReference type="FunFam" id="1.20.1410.10:FF:000025">
    <property type="entry name" value="Uncharacterized protein"/>
    <property type="match status" value="1"/>
</dbReference>
<dbReference type="InterPro" id="IPR026907">
    <property type="entry name" value="GCIP-like"/>
</dbReference>
<dbReference type="KEGG" id="hro:HELRODRAFT_167539"/>
<proteinExistence type="predicted"/>
<dbReference type="PANTHER" id="PTHR15492:SF1">
    <property type="entry name" value="CYCLIN-D1-BINDING PROTEIN 1"/>
    <property type="match status" value="1"/>
</dbReference>
<dbReference type="GO" id="GO:0005634">
    <property type="term" value="C:nucleus"/>
    <property type="evidence" value="ECO:0000318"/>
    <property type="project" value="GO_Central"/>
</dbReference>
<keyword evidence="4" id="KW-1185">Reference proteome</keyword>
<dbReference type="InterPro" id="IPR049317">
    <property type="entry name" value="GCIP-like_N"/>
</dbReference>
<dbReference type="InParanoid" id="T1EZG8"/>
<feature type="domain" description="Cyclin-D1-binding protein 1-like N-terminal" evidence="1">
    <location>
        <begin position="49"/>
        <end position="187"/>
    </location>
</feature>
<evidence type="ECO:0000313" key="3">
    <source>
        <dbReference type="EnsemblMetazoa" id="HelroP167539"/>
    </source>
</evidence>
<dbReference type="STRING" id="6412.T1EZG8"/>
<dbReference type="Proteomes" id="UP000015101">
    <property type="component" value="Unassembled WGS sequence"/>
</dbReference>
<dbReference type="AlphaFoldDB" id="T1EZG8"/>
<reference evidence="4" key="1">
    <citation type="submission" date="2012-12" db="EMBL/GenBank/DDBJ databases">
        <authorList>
            <person name="Hellsten U."/>
            <person name="Grimwood J."/>
            <person name="Chapman J.A."/>
            <person name="Shapiro H."/>
            <person name="Aerts A."/>
            <person name="Otillar R.P."/>
            <person name="Terry A.Y."/>
            <person name="Boore J.L."/>
            <person name="Simakov O."/>
            <person name="Marletaz F."/>
            <person name="Cho S.-J."/>
            <person name="Edsinger-Gonzales E."/>
            <person name="Havlak P."/>
            <person name="Kuo D.-H."/>
            <person name="Larsson T."/>
            <person name="Lv J."/>
            <person name="Arendt D."/>
            <person name="Savage R."/>
            <person name="Osoegawa K."/>
            <person name="de Jong P."/>
            <person name="Lindberg D.R."/>
            <person name="Seaver E.C."/>
            <person name="Weisblat D.A."/>
            <person name="Putnam N.H."/>
            <person name="Grigoriev I.V."/>
            <person name="Rokhsar D.S."/>
        </authorList>
    </citation>
    <scope>NUCLEOTIDE SEQUENCE</scope>
</reference>
<dbReference type="OrthoDB" id="41588at2759"/>
<sequence>MAGPASNSELFSTFVSLADDIKNLLELTIDQAFYDCKITMDFKFWLDMEECLKCISQVITKLSLACMDPPLPTSKELWPFLKTLKLSLTKLSFYCATYSHYLYGMSLKVSLTETTEKVFDGVIKLLRHIVEPDSEKRKRYLTSAGYIWDVAENFPKLPKDNKEAVLIKMKEVLHMVSDACDELTEAQTVSGLIKATKFCLIKLIGAIEKNAKTDYNYPNELPKNPSQENPDVEIPNFESAENESILSRFFLNKGQLDLNSLQSEHNGPMTSGDPAKKLCQLIAEAGDTISSDHLEQSRSIEVAENNAELDDQNESSEDSNEQMVIRTKFNLSNLIEAMENDLKADNKNEFSQNSSREIPIGIIPSVGAIQNEMLLNELLRTKVGQLDLISMQSERLSSLTDCLVTMLYPPITDVNGITSTINELEANVDWIISLAKKSHYIPKDENNSWLDFVEKAFRHNAHKSFTSIETFVASRNNLQQ</sequence>
<protein>
    <recommendedName>
        <fullName evidence="1">Cyclin-D1-binding protein 1-like N-terminal domain-containing protein</fullName>
    </recommendedName>
</protein>
<accession>T1EZG8</accession>
<evidence type="ECO:0000313" key="4">
    <source>
        <dbReference type="Proteomes" id="UP000015101"/>
    </source>
</evidence>